<evidence type="ECO:0000256" key="1">
    <source>
        <dbReference type="ARBA" id="ARBA00000085"/>
    </source>
</evidence>
<keyword evidence="5" id="KW-0547">Nucleotide-binding</keyword>
<dbReference type="InterPro" id="IPR036890">
    <property type="entry name" value="HATPase_C_sf"/>
</dbReference>
<feature type="region of interest" description="Disordered" evidence="9">
    <location>
        <begin position="228"/>
        <end position="247"/>
    </location>
</feature>
<dbReference type="EC" id="2.7.13.3" evidence="2"/>
<evidence type="ECO:0000313" key="13">
    <source>
        <dbReference type="Proteomes" id="UP000034034"/>
    </source>
</evidence>
<comment type="catalytic activity">
    <reaction evidence="1">
        <text>ATP + protein L-histidine = ADP + protein N-phospho-L-histidine.</text>
        <dbReference type="EC" id="2.7.13.3"/>
    </reaction>
</comment>
<organism evidence="12 13">
    <name type="scientific">Streptomyces xiamenensis</name>
    <dbReference type="NCBI Taxonomy" id="408015"/>
    <lineage>
        <taxon>Bacteria</taxon>
        <taxon>Bacillati</taxon>
        <taxon>Actinomycetota</taxon>
        <taxon>Actinomycetes</taxon>
        <taxon>Kitasatosporales</taxon>
        <taxon>Streptomycetaceae</taxon>
        <taxon>Streptomyces</taxon>
    </lineage>
</organism>
<evidence type="ECO:0000256" key="9">
    <source>
        <dbReference type="SAM" id="MobiDB-lite"/>
    </source>
</evidence>
<evidence type="ECO:0000256" key="2">
    <source>
        <dbReference type="ARBA" id="ARBA00012438"/>
    </source>
</evidence>
<keyword evidence="8" id="KW-0902">Two-component regulatory system</keyword>
<evidence type="ECO:0000256" key="8">
    <source>
        <dbReference type="ARBA" id="ARBA00023012"/>
    </source>
</evidence>
<evidence type="ECO:0000259" key="11">
    <source>
        <dbReference type="Pfam" id="PF07730"/>
    </source>
</evidence>
<gene>
    <name evidence="12" type="ORF">SXIM_01670</name>
</gene>
<dbReference type="CDD" id="cd16917">
    <property type="entry name" value="HATPase_UhpB-NarQ-NarX-like"/>
    <property type="match status" value="1"/>
</dbReference>
<evidence type="ECO:0000256" key="3">
    <source>
        <dbReference type="ARBA" id="ARBA00022553"/>
    </source>
</evidence>
<evidence type="ECO:0000256" key="5">
    <source>
        <dbReference type="ARBA" id="ARBA00022741"/>
    </source>
</evidence>
<keyword evidence="10" id="KW-0472">Membrane</keyword>
<sequence>MVTRSRRDWIVDITAIAVAACFSVLTSGVLFGEVRHPHWLLVLDQIAAAGACAALWLRRRHPFALALVLVVLSAFSHFMGGPLWVALFTAAVHCRPRAVALLVGIQLLLRPIGLALRPESQVPDELALAASLVAMTAVISWGMTVRYRRRLIATLYEQAQRATRESIAREMHDVLAHRLSLLSVHAGALEYAAGASPQDVRRAAGVIRSSSHQALEELRDVIGVLRAAPGEEPSTDGTRPQPTHRELPRLAQESRLAGARVTLDQRLAPPDADALPENTGRTVYRIVQEGLTNARKHAPGAETTVTVDGARGTGVTVEIRNPLGAPQRPGARLIPGSGRGLTGLHERVALAGGRIEAGRDRGHFRLHAWLPWPP</sequence>
<dbReference type="InterPro" id="IPR050482">
    <property type="entry name" value="Sensor_HK_TwoCompSys"/>
</dbReference>
<evidence type="ECO:0000313" key="12">
    <source>
        <dbReference type="EMBL" id="AKG41551.1"/>
    </source>
</evidence>
<dbReference type="PANTHER" id="PTHR24421">
    <property type="entry name" value="NITRATE/NITRITE SENSOR PROTEIN NARX-RELATED"/>
    <property type="match status" value="1"/>
</dbReference>
<evidence type="ECO:0000256" key="7">
    <source>
        <dbReference type="ARBA" id="ARBA00022840"/>
    </source>
</evidence>
<dbReference type="Gene3D" id="1.20.5.1930">
    <property type="match status" value="1"/>
</dbReference>
<feature type="transmembrane region" description="Helical" evidence="10">
    <location>
        <begin position="64"/>
        <end position="87"/>
    </location>
</feature>
<keyword evidence="6 12" id="KW-0418">Kinase</keyword>
<dbReference type="GO" id="GO:0016020">
    <property type="term" value="C:membrane"/>
    <property type="evidence" value="ECO:0007669"/>
    <property type="project" value="InterPro"/>
</dbReference>
<dbReference type="GO" id="GO:0005524">
    <property type="term" value="F:ATP binding"/>
    <property type="evidence" value="ECO:0007669"/>
    <property type="project" value="UniProtKB-KW"/>
</dbReference>
<name>A0A0F7CMQ1_9ACTN</name>
<dbReference type="KEGG" id="sxi:SXIM_01670"/>
<dbReference type="SUPFAM" id="SSF55874">
    <property type="entry name" value="ATPase domain of HSP90 chaperone/DNA topoisomerase II/histidine kinase"/>
    <property type="match status" value="1"/>
</dbReference>
<feature type="domain" description="Signal transduction histidine kinase subgroup 3 dimerisation and phosphoacceptor" evidence="11">
    <location>
        <begin position="164"/>
        <end position="227"/>
    </location>
</feature>
<feature type="transmembrane region" description="Helical" evidence="10">
    <location>
        <begin position="9"/>
        <end position="32"/>
    </location>
</feature>
<dbReference type="Pfam" id="PF07730">
    <property type="entry name" value="HisKA_3"/>
    <property type="match status" value="1"/>
</dbReference>
<accession>A0A0F7CMQ1</accession>
<dbReference type="Gene3D" id="3.30.565.10">
    <property type="entry name" value="Histidine kinase-like ATPase, C-terminal domain"/>
    <property type="match status" value="1"/>
</dbReference>
<evidence type="ECO:0000256" key="4">
    <source>
        <dbReference type="ARBA" id="ARBA00022679"/>
    </source>
</evidence>
<dbReference type="AlphaFoldDB" id="A0A0F7CMQ1"/>
<keyword evidence="10" id="KW-1133">Transmembrane helix</keyword>
<feature type="transmembrane region" description="Helical" evidence="10">
    <location>
        <begin position="126"/>
        <end position="145"/>
    </location>
</feature>
<dbReference type="RefSeq" id="WP_046722644.1">
    <property type="nucleotide sequence ID" value="NZ_CP009922.3"/>
</dbReference>
<evidence type="ECO:0000256" key="6">
    <source>
        <dbReference type="ARBA" id="ARBA00022777"/>
    </source>
</evidence>
<keyword evidence="7" id="KW-0067">ATP-binding</keyword>
<proteinExistence type="predicted"/>
<dbReference type="PATRIC" id="fig|408015.6.peg.182"/>
<protein>
    <recommendedName>
        <fullName evidence="2">histidine kinase</fullName>
        <ecNumber evidence="2">2.7.13.3</ecNumber>
    </recommendedName>
</protein>
<keyword evidence="10" id="KW-0812">Transmembrane</keyword>
<dbReference type="STRING" id="408015.SXIM_01670"/>
<dbReference type="EMBL" id="CP009922">
    <property type="protein sequence ID" value="AKG41551.1"/>
    <property type="molecule type" value="Genomic_DNA"/>
</dbReference>
<dbReference type="GO" id="GO:0000155">
    <property type="term" value="F:phosphorelay sensor kinase activity"/>
    <property type="evidence" value="ECO:0007669"/>
    <property type="project" value="InterPro"/>
</dbReference>
<keyword evidence="3" id="KW-0597">Phosphoprotein</keyword>
<dbReference type="HOGENOM" id="CLU_000445_20_1_11"/>
<dbReference type="InterPro" id="IPR011712">
    <property type="entry name" value="Sig_transdc_His_kin_sub3_dim/P"/>
</dbReference>
<dbReference type="PANTHER" id="PTHR24421:SF10">
    <property type="entry name" value="NITRATE_NITRITE SENSOR PROTEIN NARQ"/>
    <property type="match status" value="1"/>
</dbReference>
<dbReference type="GO" id="GO:0046983">
    <property type="term" value="F:protein dimerization activity"/>
    <property type="evidence" value="ECO:0007669"/>
    <property type="project" value="InterPro"/>
</dbReference>
<keyword evidence="4" id="KW-0808">Transferase</keyword>
<dbReference type="Proteomes" id="UP000034034">
    <property type="component" value="Chromosome"/>
</dbReference>
<keyword evidence="13" id="KW-1185">Reference proteome</keyword>
<reference evidence="12" key="1">
    <citation type="submission" date="2019-08" db="EMBL/GenBank/DDBJ databases">
        <title>Complete genome sequence of a mangrove-derived Streptomyces xiamenensis.</title>
        <authorList>
            <person name="Xu J."/>
        </authorList>
    </citation>
    <scope>NUCLEOTIDE SEQUENCE</scope>
    <source>
        <strain evidence="12">318</strain>
    </source>
</reference>
<evidence type="ECO:0000256" key="10">
    <source>
        <dbReference type="SAM" id="Phobius"/>
    </source>
</evidence>